<keyword evidence="1" id="KW-1133">Transmembrane helix</keyword>
<feature type="transmembrane region" description="Helical" evidence="1">
    <location>
        <begin position="20"/>
        <end position="42"/>
    </location>
</feature>
<evidence type="ECO:0000256" key="1">
    <source>
        <dbReference type="SAM" id="Phobius"/>
    </source>
</evidence>
<name>A0ABT6XQA7_9FLAO</name>
<accession>A0ABT6XQA7</accession>
<keyword evidence="1" id="KW-0472">Membrane</keyword>
<organism evidence="2 3">
    <name type="scientific">Flavobacterium sedimenticola</name>
    <dbReference type="NCBI Taxonomy" id="3043286"/>
    <lineage>
        <taxon>Bacteria</taxon>
        <taxon>Pseudomonadati</taxon>
        <taxon>Bacteroidota</taxon>
        <taxon>Flavobacteriia</taxon>
        <taxon>Flavobacteriales</taxon>
        <taxon>Flavobacteriaceae</taxon>
        <taxon>Flavobacterium</taxon>
    </lineage>
</organism>
<evidence type="ECO:0000313" key="3">
    <source>
        <dbReference type="Proteomes" id="UP001230035"/>
    </source>
</evidence>
<proteinExistence type="predicted"/>
<dbReference type="Proteomes" id="UP001230035">
    <property type="component" value="Unassembled WGS sequence"/>
</dbReference>
<evidence type="ECO:0000313" key="2">
    <source>
        <dbReference type="EMBL" id="MDI9257273.1"/>
    </source>
</evidence>
<sequence length="103" mass="12106">MKTFFLQISDYESQRDTNDYLLMFGVIIFLFILGVFITRAIFSIPRFLKYQKAQTFLLLRIAKNNGLTDYEYKLIKDLINPDESSRIGEVKVSELLKDLDNNI</sequence>
<reference evidence="2 3" key="1">
    <citation type="submission" date="2023-05" db="EMBL/GenBank/DDBJ databases">
        <title>Flavobacterium sedimenti sp. nov., isolated from the sediment.</title>
        <authorList>
            <person name="Wu N."/>
        </authorList>
    </citation>
    <scope>NUCLEOTIDE SEQUENCE [LARGE SCALE GENOMIC DNA]</scope>
    <source>
        <strain evidence="2 3">YZ-48</strain>
    </source>
</reference>
<dbReference type="EMBL" id="JASGBP010000003">
    <property type="protein sequence ID" value="MDI9257273.1"/>
    <property type="molecule type" value="Genomic_DNA"/>
</dbReference>
<protein>
    <submittedName>
        <fullName evidence="2">Uncharacterized protein</fullName>
    </submittedName>
</protein>
<gene>
    <name evidence="2" type="ORF">QHT84_07580</name>
</gene>
<dbReference type="RefSeq" id="WP_283238953.1">
    <property type="nucleotide sequence ID" value="NZ_JASGBP010000003.1"/>
</dbReference>
<comment type="caution">
    <text evidence="2">The sequence shown here is derived from an EMBL/GenBank/DDBJ whole genome shotgun (WGS) entry which is preliminary data.</text>
</comment>
<keyword evidence="1" id="KW-0812">Transmembrane</keyword>
<keyword evidence="3" id="KW-1185">Reference proteome</keyword>